<gene>
    <name evidence="4" type="ORF">Airi01_033720</name>
</gene>
<feature type="compositionally biased region" description="Basic and acidic residues" evidence="3">
    <location>
        <begin position="534"/>
        <end position="545"/>
    </location>
</feature>
<feature type="compositionally biased region" description="Low complexity" evidence="3">
    <location>
        <begin position="512"/>
        <end position="527"/>
    </location>
</feature>
<keyword evidence="2" id="KW-0808">Transferase</keyword>
<dbReference type="PANTHER" id="PTHR30160:SF7">
    <property type="entry name" value="ADP-HEPTOSE--LPS HEPTOSYLTRANSFERASE 2"/>
    <property type="match status" value="1"/>
</dbReference>
<dbReference type="PANTHER" id="PTHR30160">
    <property type="entry name" value="TETRAACYLDISACCHARIDE 4'-KINASE-RELATED"/>
    <property type="match status" value="1"/>
</dbReference>
<feature type="region of interest" description="Disordered" evidence="3">
    <location>
        <begin position="449"/>
        <end position="581"/>
    </location>
</feature>
<protein>
    <recommendedName>
        <fullName evidence="6">ADP-heptose:LPS heptosyltransferase</fullName>
    </recommendedName>
</protein>
<reference evidence="4" key="1">
    <citation type="submission" date="2023-03" db="EMBL/GenBank/DDBJ databases">
        <title>Actinoallomurus iriomotensis NBRC 103681.</title>
        <authorList>
            <person name="Ichikawa N."/>
            <person name="Sato H."/>
            <person name="Tonouchi N."/>
        </authorList>
    </citation>
    <scope>NUCLEOTIDE SEQUENCE</scope>
    <source>
        <strain evidence="4">NBRC 103681</strain>
    </source>
</reference>
<name>A0A9W6RHZ7_9ACTN</name>
<evidence type="ECO:0000313" key="5">
    <source>
        <dbReference type="Proteomes" id="UP001165135"/>
    </source>
</evidence>
<dbReference type="InterPro" id="IPR051199">
    <property type="entry name" value="LPS_LOS_Heptosyltrfase"/>
</dbReference>
<dbReference type="AlphaFoldDB" id="A0A9W6RHZ7"/>
<dbReference type="SUPFAM" id="SSF53756">
    <property type="entry name" value="UDP-Glycosyltransferase/glycogen phosphorylase"/>
    <property type="match status" value="1"/>
</dbReference>
<dbReference type="Pfam" id="PF01075">
    <property type="entry name" value="Glyco_transf_9"/>
    <property type="match status" value="1"/>
</dbReference>
<evidence type="ECO:0000256" key="2">
    <source>
        <dbReference type="ARBA" id="ARBA00022679"/>
    </source>
</evidence>
<dbReference type="EMBL" id="BSTJ01000003">
    <property type="protein sequence ID" value="GLY75105.1"/>
    <property type="molecule type" value="Genomic_DNA"/>
</dbReference>
<dbReference type="Proteomes" id="UP001165135">
    <property type="component" value="Unassembled WGS sequence"/>
</dbReference>
<dbReference type="GO" id="GO:0005829">
    <property type="term" value="C:cytosol"/>
    <property type="evidence" value="ECO:0007669"/>
    <property type="project" value="TreeGrafter"/>
</dbReference>
<evidence type="ECO:0000313" key="4">
    <source>
        <dbReference type="EMBL" id="GLY75105.1"/>
    </source>
</evidence>
<comment type="caution">
    <text evidence="4">The sequence shown here is derived from an EMBL/GenBank/DDBJ whole genome shotgun (WGS) entry which is preliminary data.</text>
</comment>
<evidence type="ECO:0000256" key="1">
    <source>
        <dbReference type="ARBA" id="ARBA00022676"/>
    </source>
</evidence>
<feature type="compositionally biased region" description="Low complexity" evidence="3">
    <location>
        <begin position="595"/>
        <end position="605"/>
    </location>
</feature>
<organism evidence="4 5">
    <name type="scientific">Actinoallomurus iriomotensis</name>
    <dbReference type="NCBI Taxonomy" id="478107"/>
    <lineage>
        <taxon>Bacteria</taxon>
        <taxon>Bacillati</taxon>
        <taxon>Actinomycetota</taxon>
        <taxon>Actinomycetes</taxon>
        <taxon>Streptosporangiales</taxon>
        <taxon>Thermomonosporaceae</taxon>
        <taxon>Actinoallomurus</taxon>
    </lineage>
</organism>
<dbReference type="GO" id="GO:0009244">
    <property type="term" value="P:lipopolysaccharide core region biosynthetic process"/>
    <property type="evidence" value="ECO:0007669"/>
    <property type="project" value="TreeGrafter"/>
</dbReference>
<proteinExistence type="predicted"/>
<keyword evidence="1" id="KW-0328">Glycosyltransferase</keyword>
<evidence type="ECO:0000256" key="3">
    <source>
        <dbReference type="SAM" id="MobiDB-lite"/>
    </source>
</evidence>
<dbReference type="Gene3D" id="3.40.50.2000">
    <property type="entry name" value="Glycogen Phosphorylase B"/>
    <property type="match status" value="1"/>
</dbReference>
<feature type="region of interest" description="Disordered" evidence="3">
    <location>
        <begin position="593"/>
        <end position="612"/>
    </location>
</feature>
<evidence type="ECO:0008006" key="6">
    <source>
        <dbReference type="Google" id="ProtNLM"/>
    </source>
</evidence>
<sequence length="1021" mass="107292">MVAATSEYVEIHPGRIATAAAGIDDAGGELSAALLDLIRALNRSGAPWGDDDLGRAFFDGAPGSIGFRQARDELLDGTAQLALALRGHAVRAVRMARTWAGAESGDHPRFRLNTTGGSPALDALRRVAGPETDTLVRKDPPPPWYEEIEPLLEEMVAGCRRPAGDAAGMASVARTFDRMADAVDEVTGTAGDHARRISADNAGREIEAFGESFARLSRNGGGFLEDAAAAYRGLAGYCRYMGTEIAAAESQFATSISYLAALWAVVRLVAATPQGPVYLVTAVAETRTVGVRLLAVLRGAEARAAAAGVSYVGGLDLVRQLTRIDYGLQDRLDWAALGKAAGLGAFAGGATGVIYRLLSRAAVNGGTLSALLTGTVPGRLVTHAGVGGAVNIATDVAGNAIEHDGTVHWDEIAWGKDLLMGVGMGIHAEAVHALRSGERVIPAELGVHDHDLPAAGPETDLAGADRAARPEDPLPKVVDGTVLNVRDTVSSPAGKDGPEHLTISPPPRPDAGRAGPAPRRETGAGPRTPYDAIEAPREDAAEKSPDTGAGTRIAAEPAEPRERTLTGRPAAEVRPGTGPALAEHAGSRIAALLNGHPHAPGDGAPPDVPRHGAEVATAHPAAPDGVRVAPELTIRPDCEDWVGYKPCGVQRELGLADCGGCAHHRPAPAVLDLSHQRPYDPAELAHARRVGVVEMGGLGSHVRTSAVVKALREVNPRAEVLWFTHRRGAEVVGHIPGVRPVDIETGGVPHDVVRGLDVVLNFETGDAAREIVRTARSVGGLTLNAQDRFQPASEHAYHLQRLQIHDAWRRNNTATMQRILLETVGLDHATPRYDLVLADEAVGAARARLDGLFGEHDRDLVALNIGSSLKGRLKRWTPQAWADLAAGLAADDAAVVVLAGPEDHDIRDQVASLLAGNPSPWIRLVDDMDVGEFMAILGAADVVVTADSLALHAAAAQSRPLVALAGPMPHRELELAETDRMVGPRLGCSPCYLRCHRRIQGECMTLIGVAEVLAHVRDLRP</sequence>
<dbReference type="InterPro" id="IPR002201">
    <property type="entry name" value="Glyco_trans_9"/>
</dbReference>
<dbReference type="GO" id="GO:0008713">
    <property type="term" value="F:ADP-heptose-lipopolysaccharide heptosyltransferase activity"/>
    <property type="evidence" value="ECO:0007669"/>
    <property type="project" value="TreeGrafter"/>
</dbReference>
<accession>A0A9W6RHZ7</accession>